<dbReference type="GO" id="GO:0005737">
    <property type="term" value="C:cytoplasm"/>
    <property type="evidence" value="ECO:0007669"/>
    <property type="project" value="TreeGrafter"/>
</dbReference>
<feature type="compositionally biased region" description="Low complexity" evidence="2">
    <location>
        <begin position="515"/>
        <end position="529"/>
    </location>
</feature>
<feature type="compositionally biased region" description="Basic residues" evidence="2">
    <location>
        <begin position="451"/>
        <end position="494"/>
    </location>
</feature>
<organism evidence="4 5">
    <name type="scientific">Cuscuta campestris</name>
    <dbReference type="NCBI Taxonomy" id="132261"/>
    <lineage>
        <taxon>Eukaryota</taxon>
        <taxon>Viridiplantae</taxon>
        <taxon>Streptophyta</taxon>
        <taxon>Embryophyta</taxon>
        <taxon>Tracheophyta</taxon>
        <taxon>Spermatophyta</taxon>
        <taxon>Magnoliopsida</taxon>
        <taxon>eudicotyledons</taxon>
        <taxon>Gunneridae</taxon>
        <taxon>Pentapetalae</taxon>
        <taxon>asterids</taxon>
        <taxon>lamiids</taxon>
        <taxon>Solanales</taxon>
        <taxon>Convolvulaceae</taxon>
        <taxon>Cuscuteae</taxon>
        <taxon>Cuscuta</taxon>
        <taxon>Cuscuta subgen. Grammica</taxon>
        <taxon>Cuscuta sect. Cleistogrammica</taxon>
    </lineage>
</organism>
<dbReference type="InterPro" id="IPR029000">
    <property type="entry name" value="Cyclophilin-like_dom_sf"/>
</dbReference>
<feature type="region of interest" description="Disordered" evidence="2">
    <location>
        <begin position="321"/>
        <end position="571"/>
    </location>
</feature>
<evidence type="ECO:0000313" key="5">
    <source>
        <dbReference type="Proteomes" id="UP000595140"/>
    </source>
</evidence>
<accession>A0A484NNB0</accession>
<dbReference type="PANTHER" id="PTHR11071">
    <property type="entry name" value="PEPTIDYL-PROLYL CIS-TRANS ISOMERASE"/>
    <property type="match status" value="1"/>
</dbReference>
<dbReference type="PANTHER" id="PTHR11071:SF561">
    <property type="entry name" value="PEPTIDYL-PROLYL CIS-TRANS ISOMERASE D-RELATED"/>
    <property type="match status" value="1"/>
</dbReference>
<protein>
    <recommendedName>
        <fullName evidence="3">PPIase cyclophilin-type domain-containing protein</fullName>
    </recommendedName>
</protein>
<dbReference type="SUPFAM" id="SSF50891">
    <property type="entry name" value="Cyclophilin-like"/>
    <property type="match status" value="1"/>
</dbReference>
<feature type="compositionally biased region" description="Low complexity" evidence="2">
    <location>
        <begin position="165"/>
        <end position="178"/>
    </location>
</feature>
<dbReference type="GO" id="GO:0006457">
    <property type="term" value="P:protein folding"/>
    <property type="evidence" value="ECO:0007669"/>
    <property type="project" value="TreeGrafter"/>
</dbReference>
<feature type="compositionally biased region" description="Acidic residues" evidence="2">
    <location>
        <begin position="145"/>
        <end position="164"/>
    </location>
</feature>
<evidence type="ECO:0000256" key="2">
    <source>
        <dbReference type="SAM" id="MobiDB-lite"/>
    </source>
</evidence>
<dbReference type="GO" id="GO:0003755">
    <property type="term" value="F:peptidyl-prolyl cis-trans isomerase activity"/>
    <property type="evidence" value="ECO:0007669"/>
    <property type="project" value="InterPro"/>
</dbReference>
<feature type="domain" description="PPIase cyclophilin-type" evidence="3">
    <location>
        <begin position="9"/>
        <end position="118"/>
    </location>
</feature>
<dbReference type="Proteomes" id="UP000595140">
    <property type="component" value="Unassembled WGS sequence"/>
</dbReference>
<evidence type="ECO:0000256" key="1">
    <source>
        <dbReference type="ARBA" id="ARBA00007365"/>
    </source>
</evidence>
<dbReference type="InterPro" id="IPR002130">
    <property type="entry name" value="Cyclophilin-type_PPIase_dom"/>
</dbReference>
<proteinExistence type="inferred from homology"/>
<evidence type="ECO:0000313" key="4">
    <source>
        <dbReference type="EMBL" id="VFR01819.1"/>
    </source>
</evidence>
<dbReference type="OrthoDB" id="1166594at2759"/>
<dbReference type="GO" id="GO:0016018">
    <property type="term" value="F:cyclosporin A binding"/>
    <property type="evidence" value="ECO:0007669"/>
    <property type="project" value="TreeGrafter"/>
</dbReference>
<feature type="compositionally biased region" description="Basic residues" evidence="2">
    <location>
        <begin position="122"/>
        <end position="141"/>
    </location>
</feature>
<feature type="compositionally biased region" description="Basic and acidic residues" evidence="2">
    <location>
        <begin position="273"/>
        <end position="282"/>
    </location>
</feature>
<dbReference type="AlphaFoldDB" id="A0A484NNB0"/>
<reference evidence="4 5" key="1">
    <citation type="submission" date="2018-04" db="EMBL/GenBank/DDBJ databases">
        <authorList>
            <person name="Vogel A."/>
        </authorList>
    </citation>
    <scope>NUCLEOTIDE SEQUENCE [LARGE SCALE GENOMIC DNA]</scope>
</reference>
<name>A0A484NNB0_9ASTE</name>
<keyword evidence="5" id="KW-1185">Reference proteome</keyword>
<feature type="region of interest" description="Disordered" evidence="2">
    <location>
        <begin position="115"/>
        <end position="282"/>
    </location>
</feature>
<feature type="compositionally biased region" description="Low complexity" evidence="2">
    <location>
        <begin position="394"/>
        <end position="405"/>
    </location>
</feature>
<sequence length="571" mass="64038">MVTMEKVYMARSFQVEADLILFSSMGASMLLDICFLSYNDESPKLKHDSPGLLSMAIADRDTRGSLFTITLNEAHHLDRKFVVFGKLVYGHEVLKKIENAGSDTGKPDVTVKIVNSGEFHGSRRKGKHKKSSKERRKKRRRYETSESDSSTDSDTESSDSDSDSDSYISSSTDTSSSSDVKRRKRKRSKREKHRREKRREKHREKMRKKREKKLKRKLKSCSDSLSEDESKSNSEGDAGAGGLDGEFKNTGMKPDGSQSHSVEDGQAASGHQKKGETAAPFERKVNFCKTGTQVKAQGAVSAGVEVSEQVRATSRIVVQARQNVETGARQEVSVEALQPKEEEVSLSRSPARVPSRRGSSRSPVRGPHRKNLRSYSRSPPSAGRRERSPRSGRGRSSSRSPSVDGSSKRIRRGRGFSEQYSYVRRYRSRSPVRSSYRYGRNDRDRYTSYRRSPRRYRSPRGRTPPRYRNGRSRSRSVSRSPIRYRGRRHSRSPVRSRSPQGRYRPSPRAERQRTRSPSGGSRSAASSRSPTPPRQRSKEKSASLSSSPPAKGGGGGLVSYDGDGSPDSSRD</sequence>
<feature type="compositionally biased region" description="Basic residues" evidence="2">
    <location>
        <begin position="181"/>
        <end position="219"/>
    </location>
</feature>
<comment type="similarity">
    <text evidence="1">Belongs to the cyclophilin-type PPIase family.</text>
</comment>
<gene>
    <name evidence="4" type="ORF">CCAM_LOCUS43594</name>
</gene>
<evidence type="ECO:0000259" key="3">
    <source>
        <dbReference type="PROSITE" id="PS50072"/>
    </source>
</evidence>
<dbReference type="PROSITE" id="PS50072">
    <property type="entry name" value="CSA_PPIASE_2"/>
    <property type="match status" value="1"/>
</dbReference>
<dbReference type="EMBL" id="OOIL02006792">
    <property type="protein sequence ID" value="VFR01819.1"/>
    <property type="molecule type" value="Genomic_DNA"/>
</dbReference>
<dbReference type="Gene3D" id="2.40.100.10">
    <property type="entry name" value="Cyclophilin-like"/>
    <property type="match status" value="1"/>
</dbReference>
<dbReference type="Pfam" id="PF00160">
    <property type="entry name" value="Pro_isomerase"/>
    <property type="match status" value="1"/>
</dbReference>